<dbReference type="AlphaFoldDB" id="A0AA43QV62"/>
<feature type="region of interest" description="Disordered" evidence="1">
    <location>
        <begin position="1"/>
        <end position="21"/>
    </location>
</feature>
<evidence type="ECO:0000313" key="3">
    <source>
        <dbReference type="Proteomes" id="UP001161017"/>
    </source>
</evidence>
<proteinExistence type="predicted"/>
<dbReference type="InterPro" id="IPR036523">
    <property type="entry name" value="SurE-like_sf"/>
</dbReference>
<protein>
    <recommendedName>
        <fullName evidence="4">Tubulin-tyrosine ligase</fullName>
    </recommendedName>
</protein>
<sequence>MRILLTNDDGPPSEVGEEGKAEEDWVLIDGTPATATQWDEEAWKDVAVWSVNVPLLEQVGEKGEGTGGKGAGTGAKGRVFKWVPKFSGVQKSIDAAPEGNDGWAITKGYTSLTPLRANYMQASGVPYGELKLGRLQRKGSLETKPEGFYAIVEADDYLLPIIHAALKSNLPPKSLTLIERLSQLPWPDSFLLQIRPYESMDFEHLLAHPSTSLANSYIIRKALIRKHYLWQTISSWWVKHPDDTTLKGHVPLTVTFELDYAEFLDESLLECYELHESFAQEEKEWWILKPAMSDQGQGVRLFSSEQELRAIFEEWETETPDGEDEDQAAGTMTSQLRHFVAQRYIEKPLLFNEHQRRKFHIRSYVLAVGALKVYLSENFLALFAPESYSSPESNLESDTARRTHLTNTCLQSGLPMDGSVQWFSSLPNDSCNHDMDMGWKESTTQQIRKATATLFEAAAREQMVHFQTLPNAFEVFGLDWIVDELGNASLLEVNAFPDFKQSGAESKMIIQDLWMGVLKVAIDENFGVKSHVVPWWHETPLVPILDIDLGRG</sequence>
<dbReference type="PANTHER" id="PTHR47551">
    <property type="entry name" value="TUBULIN--TYROSINE LIGASE PBY1-RELATED"/>
    <property type="match status" value="1"/>
</dbReference>
<reference evidence="2" key="1">
    <citation type="journal article" date="2023" name="Genome Biol. Evol.">
        <title>First Whole Genome Sequence and Flow Cytometry Genome Size Data for the Lichen-Forming Fungus Ramalina farinacea (Ascomycota).</title>
        <authorList>
            <person name="Llewellyn T."/>
            <person name="Mian S."/>
            <person name="Hill R."/>
            <person name="Leitch I.J."/>
            <person name="Gaya E."/>
        </authorList>
    </citation>
    <scope>NUCLEOTIDE SEQUENCE</scope>
    <source>
        <strain evidence="2">LIQ254RAFAR</strain>
    </source>
</reference>
<dbReference type="PANTHER" id="PTHR47551:SF1">
    <property type="entry name" value="TUBULIN--TYROSINE LIGASE PBY1-RELATED"/>
    <property type="match status" value="1"/>
</dbReference>
<dbReference type="InterPro" id="IPR004344">
    <property type="entry name" value="TTL/TTLL_fam"/>
</dbReference>
<evidence type="ECO:0000313" key="2">
    <source>
        <dbReference type="EMBL" id="MDI1493032.1"/>
    </source>
</evidence>
<name>A0AA43QV62_9LECA</name>
<comment type="caution">
    <text evidence="2">The sequence shown here is derived from an EMBL/GenBank/DDBJ whole genome shotgun (WGS) entry which is preliminary data.</text>
</comment>
<dbReference type="SUPFAM" id="SSF56059">
    <property type="entry name" value="Glutathione synthetase ATP-binding domain-like"/>
    <property type="match status" value="1"/>
</dbReference>
<evidence type="ECO:0008006" key="4">
    <source>
        <dbReference type="Google" id="ProtNLM"/>
    </source>
</evidence>
<dbReference type="Gene3D" id="3.30.470.20">
    <property type="entry name" value="ATP-grasp fold, B domain"/>
    <property type="match status" value="1"/>
</dbReference>
<keyword evidence="3" id="KW-1185">Reference proteome</keyword>
<evidence type="ECO:0000256" key="1">
    <source>
        <dbReference type="SAM" id="MobiDB-lite"/>
    </source>
</evidence>
<dbReference type="Proteomes" id="UP001161017">
    <property type="component" value="Unassembled WGS sequence"/>
</dbReference>
<dbReference type="GO" id="GO:0016787">
    <property type="term" value="F:hydrolase activity"/>
    <property type="evidence" value="ECO:0007669"/>
    <property type="project" value="InterPro"/>
</dbReference>
<organism evidence="2 3">
    <name type="scientific">Ramalina farinacea</name>
    <dbReference type="NCBI Taxonomy" id="258253"/>
    <lineage>
        <taxon>Eukaryota</taxon>
        <taxon>Fungi</taxon>
        <taxon>Dikarya</taxon>
        <taxon>Ascomycota</taxon>
        <taxon>Pezizomycotina</taxon>
        <taxon>Lecanoromycetes</taxon>
        <taxon>OSLEUM clade</taxon>
        <taxon>Lecanoromycetidae</taxon>
        <taxon>Lecanorales</taxon>
        <taxon>Lecanorineae</taxon>
        <taxon>Ramalinaceae</taxon>
        <taxon>Ramalina</taxon>
    </lineage>
</organism>
<dbReference type="GO" id="GO:0000932">
    <property type="term" value="C:P-body"/>
    <property type="evidence" value="ECO:0007669"/>
    <property type="project" value="TreeGrafter"/>
</dbReference>
<dbReference type="SUPFAM" id="SSF64167">
    <property type="entry name" value="SurE-like"/>
    <property type="match status" value="1"/>
</dbReference>
<gene>
    <name evidence="2" type="ORF">OHK93_004816</name>
</gene>
<dbReference type="EMBL" id="JAPUFD010000022">
    <property type="protein sequence ID" value="MDI1493032.1"/>
    <property type="molecule type" value="Genomic_DNA"/>
</dbReference>
<accession>A0AA43QV62</accession>
<dbReference type="Pfam" id="PF03133">
    <property type="entry name" value="TTL"/>
    <property type="match status" value="1"/>
</dbReference>
<dbReference type="PROSITE" id="PS51221">
    <property type="entry name" value="TTL"/>
    <property type="match status" value="1"/>
</dbReference>
<dbReference type="InterPro" id="IPR027746">
    <property type="entry name" value="TTL"/>
</dbReference>